<feature type="domain" description="ABC transporter" evidence="6">
    <location>
        <begin position="14"/>
        <end position="243"/>
    </location>
</feature>
<dbReference type="SMART" id="SM00382">
    <property type="entry name" value="AAA"/>
    <property type="match status" value="1"/>
</dbReference>
<keyword evidence="4" id="KW-0067">ATP-binding</keyword>
<dbReference type="PROSITE" id="PS50893">
    <property type="entry name" value="ABC_TRANSPORTER_2"/>
    <property type="match status" value="1"/>
</dbReference>
<dbReference type="RefSeq" id="WP_009209916.1">
    <property type="nucleotide sequence ID" value="NZ_BBWP01000021.1"/>
</dbReference>
<dbReference type="InterPro" id="IPR003439">
    <property type="entry name" value="ABC_transporter-like_ATP-bd"/>
</dbReference>
<evidence type="ECO:0000313" key="7">
    <source>
        <dbReference type="EMBL" id="EAS51274.1"/>
    </source>
</evidence>
<dbReference type="CDD" id="cd03224">
    <property type="entry name" value="ABC_TM1139_LivF_branched"/>
    <property type="match status" value="1"/>
</dbReference>
<keyword evidence="8" id="KW-1185">Reference proteome</keyword>
<organism evidence="7 8">
    <name type="scientific">Aurantimonas manganoxydans (strain ATCC BAA-1229 / DSM 21871 / SI85-9A1)</name>
    <dbReference type="NCBI Taxonomy" id="287752"/>
    <lineage>
        <taxon>Bacteria</taxon>
        <taxon>Pseudomonadati</taxon>
        <taxon>Pseudomonadota</taxon>
        <taxon>Alphaproteobacteria</taxon>
        <taxon>Hyphomicrobiales</taxon>
        <taxon>Aurantimonadaceae</taxon>
        <taxon>Aurantimonas</taxon>
    </lineage>
</organism>
<evidence type="ECO:0000256" key="2">
    <source>
        <dbReference type="ARBA" id="ARBA00022448"/>
    </source>
</evidence>
<dbReference type="GO" id="GO:0005524">
    <property type="term" value="F:ATP binding"/>
    <property type="evidence" value="ECO:0007669"/>
    <property type="project" value="UniProtKB-KW"/>
</dbReference>
<dbReference type="PROSITE" id="PS00211">
    <property type="entry name" value="ABC_TRANSPORTER_1"/>
    <property type="match status" value="1"/>
</dbReference>
<dbReference type="BioCyc" id="AURANTIMONAS:SI859A1_02089-MONOMER"/>
<dbReference type="SUPFAM" id="SSF52540">
    <property type="entry name" value="P-loop containing nucleoside triphosphate hydrolases"/>
    <property type="match status" value="1"/>
</dbReference>
<name>Q1YMV7_AURMS</name>
<dbReference type="InterPro" id="IPR017871">
    <property type="entry name" value="ABC_transporter-like_CS"/>
</dbReference>
<dbReference type="OrthoDB" id="9776369at2"/>
<evidence type="ECO:0000256" key="4">
    <source>
        <dbReference type="ARBA" id="ARBA00022840"/>
    </source>
</evidence>
<dbReference type="GO" id="GO:0015658">
    <property type="term" value="F:branched-chain amino acid transmembrane transporter activity"/>
    <property type="evidence" value="ECO:0007669"/>
    <property type="project" value="TreeGrafter"/>
</dbReference>
<dbReference type="GO" id="GO:0015807">
    <property type="term" value="P:L-amino acid transport"/>
    <property type="evidence" value="ECO:0007669"/>
    <property type="project" value="TreeGrafter"/>
</dbReference>
<dbReference type="InterPro" id="IPR027417">
    <property type="entry name" value="P-loop_NTPase"/>
</dbReference>
<evidence type="ECO:0000256" key="3">
    <source>
        <dbReference type="ARBA" id="ARBA00022741"/>
    </source>
</evidence>
<keyword evidence="2" id="KW-0813">Transport</keyword>
<keyword evidence="5" id="KW-0029">Amino-acid transport</keyword>
<dbReference type="GO" id="GO:0016887">
    <property type="term" value="F:ATP hydrolysis activity"/>
    <property type="evidence" value="ECO:0007669"/>
    <property type="project" value="InterPro"/>
</dbReference>
<comment type="similarity">
    <text evidence="1">Belongs to the ABC transporter superfamily.</text>
</comment>
<sequence length="243" mass="26407">MSAAQNLTNRENWLGVENVSSGYGAATVVRDVSFGIAPGEILVILGKNGMGKSTLLNTIMGYVRASRGTIRLGGSDITNRPPHLIARQSVAYTPQEFAIFQDLTVEENLRLGVESDRLLAERMGDVEAAFPVIARRFRQRAGTLSGGEQKMLLLSRGLVARPKIMLIDEISEGLQPSMVTKMAEVLRQTKQKNGVAVLLVEQNLPFALSVADRYAILKIGEIVEQGDAAHADTAATLEQHLRI</sequence>
<dbReference type="InterPro" id="IPR052156">
    <property type="entry name" value="BCAA_Transport_ATP-bd_LivF"/>
</dbReference>
<dbReference type="PANTHER" id="PTHR43820:SF2">
    <property type="entry name" value="ABC TRANSPORTER ATP-BINDING PROTEIN"/>
    <property type="match status" value="1"/>
</dbReference>
<dbReference type="AlphaFoldDB" id="Q1YMV7"/>
<dbReference type="Gene3D" id="3.40.50.300">
    <property type="entry name" value="P-loop containing nucleotide triphosphate hydrolases"/>
    <property type="match status" value="1"/>
</dbReference>
<evidence type="ECO:0000313" key="8">
    <source>
        <dbReference type="Proteomes" id="UP000000321"/>
    </source>
</evidence>
<gene>
    <name evidence="7" type="ORF">SI859A1_02089</name>
</gene>
<comment type="caution">
    <text evidence="7">The sequence shown here is derived from an EMBL/GenBank/DDBJ whole genome shotgun (WGS) entry which is preliminary data.</text>
</comment>
<evidence type="ECO:0000256" key="5">
    <source>
        <dbReference type="ARBA" id="ARBA00022970"/>
    </source>
</evidence>
<dbReference type="Proteomes" id="UP000000321">
    <property type="component" value="Unassembled WGS sequence"/>
</dbReference>
<evidence type="ECO:0000256" key="1">
    <source>
        <dbReference type="ARBA" id="ARBA00005417"/>
    </source>
</evidence>
<accession>Q1YMV7</accession>
<protein>
    <submittedName>
        <fullName evidence="7">ABC type amino acid transporter</fullName>
    </submittedName>
</protein>
<dbReference type="Pfam" id="PF00005">
    <property type="entry name" value="ABC_tran"/>
    <property type="match status" value="1"/>
</dbReference>
<evidence type="ECO:0000259" key="6">
    <source>
        <dbReference type="PROSITE" id="PS50893"/>
    </source>
</evidence>
<dbReference type="InterPro" id="IPR003593">
    <property type="entry name" value="AAA+_ATPase"/>
</dbReference>
<proteinExistence type="inferred from homology"/>
<dbReference type="HOGENOM" id="CLU_000604_1_2_5"/>
<dbReference type="PANTHER" id="PTHR43820">
    <property type="entry name" value="HIGH-AFFINITY BRANCHED-CHAIN AMINO ACID TRANSPORT ATP-BINDING PROTEIN LIVF"/>
    <property type="match status" value="1"/>
</dbReference>
<dbReference type="EMBL" id="AAPJ01000001">
    <property type="protein sequence ID" value="EAS51274.1"/>
    <property type="molecule type" value="Genomic_DNA"/>
</dbReference>
<keyword evidence="3" id="KW-0547">Nucleotide-binding</keyword>
<reference evidence="7 8" key="1">
    <citation type="journal article" date="2008" name="Appl. Environ. Microbiol.">
        <title>Genomic insights into Mn(II) oxidation by the marine alphaproteobacterium Aurantimonas sp. strain SI85-9A1.</title>
        <authorList>
            <person name="Dick G.J."/>
            <person name="Podell S."/>
            <person name="Johnson H.A."/>
            <person name="Rivera-Espinoza Y."/>
            <person name="Bernier-Latmani R."/>
            <person name="McCarthy J.K."/>
            <person name="Torpey J.W."/>
            <person name="Clement B.G."/>
            <person name="Gaasterland T."/>
            <person name="Tebo B.M."/>
        </authorList>
    </citation>
    <scope>NUCLEOTIDE SEQUENCE [LARGE SCALE GENOMIC DNA]</scope>
    <source>
        <strain evidence="7 8">SI85-9A1</strain>
    </source>
</reference>